<dbReference type="InterPro" id="IPR000084">
    <property type="entry name" value="PE-PGRS_N"/>
</dbReference>
<name>A0A1W1ZFY7_KIBAR</name>
<protein>
    <submittedName>
        <fullName evidence="3">PE family protein</fullName>
    </submittedName>
</protein>
<feature type="region of interest" description="Disordered" evidence="1">
    <location>
        <begin position="1"/>
        <end position="29"/>
    </location>
</feature>
<proteinExistence type="predicted"/>
<feature type="domain" description="PE" evidence="2">
    <location>
        <begin position="67"/>
        <end position="121"/>
    </location>
</feature>
<gene>
    <name evidence="3" type="ORF">SAMN05661093_00041</name>
</gene>
<dbReference type="Pfam" id="PF00934">
    <property type="entry name" value="PE"/>
    <property type="match status" value="1"/>
</dbReference>
<evidence type="ECO:0000259" key="2">
    <source>
        <dbReference type="Pfam" id="PF00934"/>
    </source>
</evidence>
<dbReference type="InterPro" id="IPR036689">
    <property type="entry name" value="ESAT-6-like_sf"/>
</dbReference>
<dbReference type="Gene3D" id="1.10.287.1060">
    <property type="entry name" value="ESAT-6-like"/>
    <property type="match status" value="1"/>
</dbReference>
<dbReference type="SUPFAM" id="SSF140453">
    <property type="entry name" value="EsxAB dimer-like"/>
    <property type="match status" value="1"/>
</dbReference>
<evidence type="ECO:0000313" key="4">
    <source>
        <dbReference type="Proteomes" id="UP000192674"/>
    </source>
</evidence>
<dbReference type="Proteomes" id="UP000192674">
    <property type="component" value="Unassembled WGS sequence"/>
</dbReference>
<accession>A0A1W1ZFY7</accession>
<dbReference type="EMBL" id="FWXV01000001">
    <property type="protein sequence ID" value="SMC47465.1"/>
    <property type="molecule type" value="Genomic_DNA"/>
</dbReference>
<keyword evidence="4" id="KW-1185">Reference proteome</keyword>
<dbReference type="AlphaFoldDB" id="A0A1W1ZFY7"/>
<organism evidence="3 4">
    <name type="scientific">Kibdelosporangium aridum</name>
    <dbReference type="NCBI Taxonomy" id="2030"/>
    <lineage>
        <taxon>Bacteria</taxon>
        <taxon>Bacillati</taxon>
        <taxon>Actinomycetota</taxon>
        <taxon>Actinomycetes</taxon>
        <taxon>Pseudonocardiales</taxon>
        <taxon>Pseudonocardiaceae</taxon>
        <taxon>Kibdelosporangium</taxon>
    </lineage>
</organism>
<evidence type="ECO:0000313" key="3">
    <source>
        <dbReference type="EMBL" id="SMC47465.1"/>
    </source>
</evidence>
<reference evidence="3 4" key="1">
    <citation type="submission" date="2017-04" db="EMBL/GenBank/DDBJ databases">
        <authorList>
            <person name="Afonso C.L."/>
            <person name="Miller P.J."/>
            <person name="Scott M.A."/>
            <person name="Spackman E."/>
            <person name="Goraichik I."/>
            <person name="Dimitrov K.M."/>
            <person name="Suarez D.L."/>
            <person name="Swayne D.E."/>
        </authorList>
    </citation>
    <scope>NUCLEOTIDE SEQUENCE [LARGE SCALE GENOMIC DNA]</scope>
    <source>
        <strain evidence="3 4">DSM 43828</strain>
    </source>
</reference>
<sequence>MPMRPDEEPIGQSPIMPPESPNRTIPLGTPMSLQVRADQVDEVVRLFRDNAKQLADLIREGEHKLQMPPMAKDEVSGTAARGFTMAGVVHIEAVSKYREWLRGIADDLEASARNYRATDGASAVNLGGTDSG</sequence>
<evidence type="ECO:0000256" key="1">
    <source>
        <dbReference type="SAM" id="MobiDB-lite"/>
    </source>
</evidence>